<feature type="domain" description="Integrase catalytic" evidence="3">
    <location>
        <begin position="74"/>
        <end position="239"/>
    </location>
</feature>
<dbReference type="InterPro" id="IPR012337">
    <property type="entry name" value="RNaseH-like_sf"/>
</dbReference>
<dbReference type="SUPFAM" id="SSF53098">
    <property type="entry name" value="Ribonuclease H-like"/>
    <property type="match status" value="1"/>
</dbReference>
<dbReference type="PANTHER" id="PTHR42648">
    <property type="entry name" value="TRANSPOSASE, PUTATIVE-RELATED"/>
    <property type="match status" value="1"/>
</dbReference>
<dbReference type="PANTHER" id="PTHR42648:SF24">
    <property type="entry name" value="INTEGRASE CATALYTIC DOMAIN-CONTAINING PROTEIN"/>
    <property type="match status" value="1"/>
</dbReference>
<protein>
    <submittedName>
        <fullName evidence="4">Retrovirus-related Pol polyprotein from transposon TNT 1-94</fullName>
    </submittedName>
</protein>
<dbReference type="GO" id="GO:0046872">
    <property type="term" value="F:metal ion binding"/>
    <property type="evidence" value="ECO:0007669"/>
    <property type="project" value="UniProtKB-KW"/>
</dbReference>
<keyword evidence="5" id="KW-1185">Reference proteome</keyword>
<keyword evidence="2" id="KW-0378">Hydrolase</keyword>
<dbReference type="Pfam" id="PF07727">
    <property type="entry name" value="RVT_2"/>
    <property type="match status" value="1"/>
</dbReference>
<evidence type="ECO:0000256" key="1">
    <source>
        <dbReference type="ARBA" id="ARBA00022723"/>
    </source>
</evidence>
<keyword evidence="1" id="KW-0479">Metal-binding</keyword>
<dbReference type="GO" id="GO:0015074">
    <property type="term" value="P:DNA integration"/>
    <property type="evidence" value="ECO:0007669"/>
    <property type="project" value="InterPro"/>
</dbReference>
<dbReference type="Pfam" id="PF00665">
    <property type="entry name" value="rve"/>
    <property type="match status" value="1"/>
</dbReference>
<dbReference type="AlphaFoldDB" id="A0A4Y2A1T5"/>
<dbReference type="PROSITE" id="PS50994">
    <property type="entry name" value="INTEGRASE"/>
    <property type="match status" value="1"/>
</dbReference>
<evidence type="ECO:0000313" key="4">
    <source>
        <dbReference type="EMBL" id="GBL73742.1"/>
    </source>
</evidence>
<organism evidence="4 5">
    <name type="scientific">Araneus ventricosus</name>
    <name type="common">Orbweaver spider</name>
    <name type="synonym">Epeira ventricosa</name>
    <dbReference type="NCBI Taxonomy" id="182803"/>
    <lineage>
        <taxon>Eukaryota</taxon>
        <taxon>Metazoa</taxon>
        <taxon>Ecdysozoa</taxon>
        <taxon>Arthropoda</taxon>
        <taxon>Chelicerata</taxon>
        <taxon>Arachnida</taxon>
        <taxon>Araneae</taxon>
        <taxon>Araneomorphae</taxon>
        <taxon>Entelegynae</taxon>
        <taxon>Araneoidea</taxon>
        <taxon>Araneidae</taxon>
        <taxon>Araneus</taxon>
    </lineage>
</organism>
<comment type="caution">
    <text evidence="4">The sequence shown here is derived from an EMBL/GenBank/DDBJ whole genome shotgun (WGS) entry which is preliminary data.</text>
</comment>
<gene>
    <name evidence="4" type="primary">POLX_1091</name>
    <name evidence="4" type="ORF">AVEN_230724_1</name>
</gene>
<dbReference type="InterPro" id="IPR036397">
    <property type="entry name" value="RNaseH_sf"/>
</dbReference>
<evidence type="ECO:0000259" key="3">
    <source>
        <dbReference type="PROSITE" id="PS50994"/>
    </source>
</evidence>
<dbReference type="Pfam" id="PF25597">
    <property type="entry name" value="SH3_retrovirus"/>
    <property type="match status" value="1"/>
</dbReference>
<name>A0A4Y2A1T5_ARAVE</name>
<accession>A0A4Y2A1T5</accession>
<evidence type="ECO:0000313" key="5">
    <source>
        <dbReference type="Proteomes" id="UP000499080"/>
    </source>
</evidence>
<reference evidence="4 5" key="1">
    <citation type="journal article" date="2019" name="Sci. Rep.">
        <title>Orb-weaving spider Araneus ventricosus genome elucidates the spidroin gene catalogue.</title>
        <authorList>
            <person name="Kono N."/>
            <person name="Nakamura H."/>
            <person name="Ohtoshi R."/>
            <person name="Moran D.A.P."/>
            <person name="Shinohara A."/>
            <person name="Yoshida Y."/>
            <person name="Fujiwara M."/>
            <person name="Mori M."/>
            <person name="Tomita M."/>
            <person name="Arakawa K."/>
        </authorList>
    </citation>
    <scope>NUCLEOTIDE SEQUENCE [LARGE SCALE GENOMIC DNA]</scope>
</reference>
<dbReference type="Gene3D" id="3.30.420.10">
    <property type="entry name" value="Ribonuclease H-like superfamily/Ribonuclease H"/>
    <property type="match status" value="1"/>
</dbReference>
<dbReference type="OrthoDB" id="8037646at2759"/>
<dbReference type="InterPro" id="IPR039537">
    <property type="entry name" value="Retrotran_Ty1/copia-like"/>
</dbReference>
<dbReference type="Proteomes" id="UP000499080">
    <property type="component" value="Unassembled WGS sequence"/>
</dbReference>
<dbReference type="InterPro" id="IPR057670">
    <property type="entry name" value="SH3_retrovirus"/>
</dbReference>
<proteinExistence type="predicted"/>
<dbReference type="EMBL" id="BGPR01000004">
    <property type="protein sequence ID" value="GBL73742.1"/>
    <property type="molecule type" value="Genomic_DNA"/>
</dbReference>
<dbReference type="GO" id="GO:0016787">
    <property type="term" value="F:hydrolase activity"/>
    <property type="evidence" value="ECO:0007669"/>
    <property type="project" value="UniProtKB-KW"/>
</dbReference>
<dbReference type="InterPro" id="IPR001584">
    <property type="entry name" value="Integrase_cat-core"/>
</dbReference>
<sequence>MAVAVDDVSFPILGKRDILMKFGPRTIKLKEVMYSPNIGRNLMLGPRFDVNGATFLGRRGEFKHASFKPLNEIRSKNPLELLYADIWGPSQTRRKNGELYYLTFIDDYSRKASLYPIREKSNACYLIKHHKDQEENLLRQRVKAFHTDNGGEFIRNALENYFVKKGIKYELTNIYTPEQNGIPERYNQTVISGARTILDESGLHKSFWTEAMIHFTYNWNRVCYSNQTKSPLELYIGHKPYVRHLKPFGCLTYVGVPKAHRSKLDARAQKGYLLGYAFKTRGYRVWLPEKNKVIETKNVSFDENKFYGENSGAVMGTNPYNITEIIIPSSNSSYSEDIVGETLPVSDDSLLHTTDDKDPEVFIPKTYKQAVESDHCVDWQRAMKDEIYTMHSRGVWKLVDPPSNTKPVGCRWVYTIKRDEKGKIVRFKAQLVAQGYSQIKGESFDETLSCNTILSVTLKEHICTLVWTKKFI</sequence>
<dbReference type="GO" id="GO:0003676">
    <property type="term" value="F:nucleic acid binding"/>
    <property type="evidence" value="ECO:0007669"/>
    <property type="project" value="InterPro"/>
</dbReference>
<evidence type="ECO:0000256" key="2">
    <source>
        <dbReference type="ARBA" id="ARBA00022801"/>
    </source>
</evidence>
<dbReference type="InterPro" id="IPR013103">
    <property type="entry name" value="RVT_2"/>
</dbReference>